<feature type="transmembrane region" description="Helical" evidence="8">
    <location>
        <begin position="237"/>
        <end position="259"/>
    </location>
</feature>
<evidence type="ECO:0000256" key="6">
    <source>
        <dbReference type="ARBA" id="ARBA00022989"/>
    </source>
</evidence>
<keyword evidence="7 8" id="KW-0472">Membrane</keyword>
<evidence type="ECO:0000256" key="7">
    <source>
        <dbReference type="ARBA" id="ARBA00023136"/>
    </source>
</evidence>
<dbReference type="InterPro" id="IPR002657">
    <property type="entry name" value="BilAc:Na_symport/Acr3"/>
</dbReference>
<keyword evidence="6 8" id="KW-1133">Transmembrane helix</keyword>
<dbReference type="Pfam" id="PF01758">
    <property type="entry name" value="SBF"/>
    <property type="match status" value="1"/>
</dbReference>
<dbReference type="PANTHER" id="PTHR43057">
    <property type="entry name" value="ARSENITE EFFLUX TRANSPORTER"/>
    <property type="match status" value="1"/>
</dbReference>
<dbReference type="GO" id="GO:0015104">
    <property type="term" value="F:antimonite transmembrane transporter activity"/>
    <property type="evidence" value="ECO:0007669"/>
    <property type="project" value="TreeGrafter"/>
</dbReference>
<evidence type="ECO:0000256" key="4">
    <source>
        <dbReference type="ARBA" id="ARBA00022475"/>
    </source>
</evidence>
<comment type="caution">
    <text evidence="9">The sequence shown here is derived from an EMBL/GenBank/DDBJ whole genome shotgun (WGS) entry which is preliminary data.</text>
</comment>
<feature type="transmembrane region" description="Helical" evidence="8">
    <location>
        <begin position="211"/>
        <end position="231"/>
    </location>
</feature>
<sequence length="336" mass="36358">MLSTGPTDRDPAREELLPGRIAPLLAAAVVVGSGIGILLPGLGQQAGRLLPPTVLLLVTALFFEARLDLRGALRAWRVVGPAWSVNFGLVPVLAYVISSTFVGRELAAMLGLFIYFAAPCTDWFLGFTRIAGGNIVAGSVLLPINMVTQLAAYPLMLSIFFGHRSGRVPDVGFTVLIWFALPFVAARLGRMVAASTSASLQARLTRRAGRLVPWVITALIIEIFGANAQTILAHFRIFIWCLVAVFSFFVIIFFIGELVGRACRLDRGDQVLLTMTTSARNAPLMLAITTVAIPGEPLTYAAIVIGMLIEFPHLVAVSTLLRRRGSVHRVVVRRMI</sequence>
<accession>A0A917S411</accession>
<comment type="subcellular location">
    <subcellularLocation>
        <location evidence="1">Cell membrane</location>
        <topology evidence="1">Multi-pass membrane protein</topology>
    </subcellularLocation>
</comment>
<evidence type="ECO:0000256" key="5">
    <source>
        <dbReference type="ARBA" id="ARBA00022692"/>
    </source>
</evidence>
<keyword evidence="5 8" id="KW-0812">Transmembrane</keyword>
<organism evidence="9 10">
    <name type="scientific">Microlunatus endophyticus</name>
    <dbReference type="NCBI Taxonomy" id="1716077"/>
    <lineage>
        <taxon>Bacteria</taxon>
        <taxon>Bacillati</taxon>
        <taxon>Actinomycetota</taxon>
        <taxon>Actinomycetes</taxon>
        <taxon>Propionibacteriales</taxon>
        <taxon>Propionibacteriaceae</taxon>
        <taxon>Microlunatus</taxon>
    </lineage>
</organism>
<evidence type="ECO:0000256" key="1">
    <source>
        <dbReference type="ARBA" id="ARBA00004651"/>
    </source>
</evidence>
<dbReference type="EMBL" id="BMMZ01000002">
    <property type="protein sequence ID" value="GGL56194.1"/>
    <property type="molecule type" value="Genomic_DNA"/>
</dbReference>
<evidence type="ECO:0000313" key="9">
    <source>
        <dbReference type="EMBL" id="GGL56194.1"/>
    </source>
</evidence>
<dbReference type="GO" id="GO:0015105">
    <property type="term" value="F:arsenite transmembrane transporter activity"/>
    <property type="evidence" value="ECO:0007669"/>
    <property type="project" value="TreeGrafter"/>
</dbReference>
<feature type="transmembrane region" description="Helical" evidence="8">
    <location>
        <begin position="21"/>
        <end position="43"/>
    </location>
</feature>
<dbReference type="PANTHER" id="PTHR43057:SF1">
    <property type="entry name" value="ARSENICAL-RESISTANCE PROTEIN 3"/>
    <property type="match status" value="1"/>
</dbReference>
<evidence type="ECO:0000256" key="3">
    <source>
        <dbReference type="ARBA" id="ARBA00022448"/>
    </source>
</evidence>
<proteinExistence type="inferred from homology"/>
<dbReference type="InterPro" id="IPR004706">
    <property type="entry name" value="Arsenical-R_Acr3"/>
</dbReference>
<feature type="transmembrane region" description="Helical" evidence="8">
    <location>
        <begin position="49"/>
        <end position="67"/>
    </location>
</feature>
<keyword evidence="4" id="KW-1003">Cell membrane</keyword>
<evidence type="ECO:0000256" key="2">
    <source>
        <dbReference type="ARBA" id="ARBA00010110"/>
    </source>
</evidence>
<feature type="transmembrane region" description="Helical" evidence="8">
    <location>
        <begin position="79"/>
        <end position="101"/>
    </location>
</feature>
<dbReference type="AlphaFoldDB" id="A0A917S411"/>
<reference evidence="9" key="1">
    <citation type="journal article" date="2014" name="Int. J. Syst. Evol. Microbiol.">
        <title>Complete genome sequence of Corynebacterium casei LMG S-19264T (=DSM 44701T), isolated from a smear-ripened cheese.</title>
        <authorList>
            <consortium name="US DOE Joint Genome Institute (JGI-PGF)"/>
            <person name="Walter F."/>
            <person name="Albersmeier A."/>
            <person name="Kalinowski J."/>
            <person name="Ruckert C."/>
        </authorList>
    </citation>
    <scope>NUCLEOTIDE SEQUENCE</scope>
    <source>
        <strain evidence="9">CGMCC 4.7306</strain>
    </source>
</reference>
<evidence type="ECO:0000313" key="10">
    <source>
        <dbReference type="Proteomes" id="UP000613840"/>
    </source>
</evidence>
<feature type="transmembrane region" description="Helical" evidence="8">
    <location>
        <begin position="107"/>
        <end position="128"/>
    </location>
</feature>
<protein>
    <submittedName>
        <fullName evidence="9">Arsenic resistance protein</fullName>
    </submittedName>
</protein>
<dbReference type="Proteomes" id="UP000613840">
    <property type="component" value="Unassembled WGS sequence"/>
</dbReference>
<dbReference type="InterPro" id="IPR038770">
    <property type="entry name" value="Na+/solute_symporter_sf"/>
</dbReference>
<keyword evidence="10" id="KW-1185">Reference proteome</keyword>
<feature type="transmembrane region" description="Helical" evidence="8">
    <location>
        <begin position="140"/>
        <end position="161"/>
    </location>
</feature>
<name>A0A917S411_9ACTN</name>
<dbReference type="RefSeq" id="WP_188894341.1">
    <property type="nucleotide sequence ID" value="NZ_BMMZ01000002.1"/>
</dbReference>
<dbReference type="GO" id="GO:0005886">
    <property type="term" value="C:plasma membrane"/>
    <property type="evidence" value="ECO:0007669"/>
    <property type="project" value="UniProtKB-SubCell"/>
</dbReference>
<feature type="transmembrane region" description="Helical" evidence="8">
    <location>
        <begin position="299"/>
        <end position="321"/>
    </location>
</feature>
<gene>
    <name evidence="9" type="primary">acr3</name>
    <name evidence="9" type="ORF">GCM10011575_13250</name>
</gene>
<dbReference type="Gene3D" id="1.20.1530.20">
    <property type="match status" value="1"/>
</dbReference>
<dbReference type="GO" id="GO:0015297">
    <property type="term" value="F:antiporter activity"/>
    <property type="evidence" value="ECO:0007669"/>
    <property type="project" value="InterPro"/>
</dbReference>
<evidence type="ECO:0000256" key="8">
    <source>
        <dbReference type="SAM" id="Phobius"/>
    </source>
</evidence>
<reference evidence="9" key="2">
    <citation type="submission" date="2020-09" db="EMBL/GenBank/DDBJ databases">
        <authorList>
            <person name="Sun Q."/>
            <person name="Zhou Y."/>
        </authorList>
    </citation>
    <scope>NUCLEOTIDE SEQUENCE</scope>
    <source>
        <strain evidence="9">CGMCC 4.7306</strain>
    </source>
</reference>
<comment type="similarity">
    <text evidence="2">Belongs to the arsenical resistance-3 (ACR3) (TC 2.A.59) family.</text>
</comment>
<feature type="transmembrane region" description="Helical" evidence="8">
    <location>
        <begin position="271"/>
        <end position="293"/>
    </location>
</feature>
<keyword evidence="3" id="KW-0813">Transport</keyword>
<feature type="transmembrane region" description="Helical" evidence="8">
    <location>
        <begin position="173"/>
        <end position="190"/>
    </location>
</feature>